<name>W4Q1G9_9BACI</name>
<dbReference type="GO" id="GO:0016987">
    <property type="term" value="F:sigma factor activity"/>
    <property type="evidence" value="ECO:0007669"/>
    <property type="project" value="UniProtKB-KW"/>
</dbReference>
<dbReference type="InterPro" id="IPR013249">
    <property type="entry name" value="RNA_pol_sigma70_r4_t2"/>
</dbReference>
<reference evidence="7" key="1">
    <citation type="journal article" date="2014" name="Genome Announc.">
        <title>Draft Genome Sequences of Three Alkaliphilic Bacillus Strains, Bacillus wakoensis JCM 9140T, Bacillus akibai JCM 9157T, and Bacillus hemicellulosilyticus JCM 9152T.</title>
        <authorList>
            <person name="Yuki M."/>
            <person name="Oshima K."/>
            <person name="Suda W."/>
            <person name="Oshida Y."/>
            <person name="Kitamura K."/>
            <person name="Iida T."/>
            <person name="Hattori M."/>
            <person name="Ohkuma M."/>
        </authorList>
    </citation>
    <scope>NUCLEOTIDE SEQUENCE [LARGE SCALE GENOMIC DNA]</scope>
    <source>
        <strain evidence="7">JCM 9140</strain>
    </source>
</reference>
<comment type="caution">
    <text evidence="7">The sequence shown here is derived from an EMBL/GenBank/DDBJ whole genome shotgun (WGS) entry which is preliminary data.</text>
</comment>
<dbReference type="SUPFAM" id="SSF88659">
    <property type="entry name" value="Sigma3 and sigma4 domains of RNA polymerase sigma factors"/>
    <property type="match status" value="1"/>
</dbReference>
<evidence type="ECO:0000256" key="3">
    <source>
        <dbReference type="ARBA" id="ARBA00023082"/>
    </source>
</evidence>
<accession>W4Q1G9</accession>
<dbReference type="STRING" id="1236970.JCM9140_1204"/>
<dbReference type="Gene3D" id="1.10.1740.10">
    <property type="match status" value="1"/>
</dbReference>
<feature type="domain" description="RNA polymerase sigma-70 region 2" evidence="5">
    <location>
        <begin position="29"/>
        <end position="87"/>
    </location>
</feature>
<dbReference type="Pfam" id="PF08281">
    <property type="entry name" value="Sigma70_r4_2"/>
    <property type="match status" value="1"/>
</dbReference>
<dbReference type="InterPro" id="IPR039425">
    <property type="entry name" value="RNA_pol_sigma-70-like"/>
</dbReference>
<dbReference type="InterPro" id="IPR007627">
    <property type="entry name" value="RNA_pol_sigma70_r2"/>
</dbReference>
<comment type="similarity">
    <text evidence="1">Belongs to the sigma-70 factor family. ECF subfamily.</text>
</comment>
<evidence type="ECO:0000256" key="2">
    <source>
        <dbReference type="ARBA" id="ARBA00023015"/>
    </source>
</evidence>
<organism evidence="7 8">
    <name type="scientific">Halalkalibacter wakoensis JCM 9140</name>
    <dbReference type="NCBI Taxonomy" id="1236970"/>
    <lineage>
        <taxon>Bacteria</taxon>
        <taxon>Bacillati</taxon>
        <taxon>Bacillota</taxon>
        <taxon>Bacilli</taxon>
        <taxon>Bacillales</taxon>
        <taxon>Bacillaceae</taxon>
        <taxon>Halalkalibacter</taxon>
    </lineage>
</organism>
<dbReference type="AlphaFoldDB" id="W4Q1G9"/>
<dbReference type="InterPro" id="IPR014284">
    <property type="entry name" value="RNA_pol_sigma-70_dom"/>
</dbReference>
<dbReference type="CDD" id="cd06171">
    <property type="entry name" value="Sigma70_r4"/>
    <property type="match status" value="1"/>
</dbReference>
<evidence type="ECO:0000313" key="7">
    <source>
        <dbReference type="EMBL" id="GAE25224.1"/>
    </source>
</evidence>
<keyword evidence="2" id="KW-0805">Transcription regulation</keyword>
<protein>
    <submittedName>
        <fullName evidence="7">RNA polymerase sigma-70 factor</fullName>
    </submittedName>
</protein>
<dbReference type="PANTHER" id="PTHR43133:SF51">
    <property type="entry name" value="RNA POLYMERASE SIGMA FACTOR"/>
    <property type="match status" value="1"/>
</dbReference>
<keyword evidence="4" id="KW-0804">Transcription</keyword>
<dbReference type="InterPro" id="IPR013325">
    <property type="entry name" value="RNA_pol_sigma_r2"/>
</dbReference>
<evidence type="ECO:0000259" key="6">
    <source>
        <dbReference type="Pfam" id="PF08281"/>
    </source>
</evidence>
<dbReference type="InterPro" id="IPR013324">
    <property type="entry name" value="RNA_pol_sigma_r3/r4-like"/>
</dbReference>
<proteinExistence type="inferred from homology"/>
<dbReference type="RefSeq" id="WP_034743312.1">
    <property type="nucleotide sequence ID" value="NZ_BAUT01000007.1"/>
</dbReference>
<dbReference type="Gene3D" id="1.10.10.10">
    <property type="entry name" value="Winged helix-like DNA-binding domain superfamily/Winged helix DNA-binding domain"/>
    <property type="match status" value="1"/>
</dbReference>
<dbReference type="GO" id="GO:0006352">
    <property type="term" value="P:DNA-templated transcription initiation"/>
    <property type="evidence" value="ECO:0007669"/>
    <property type="project" value="InterPro"/>
</dbReference>
<dbReference type="Proteomes" id="UP000018890">
    <property type="component" value="Unassembled WGS sequence"/>
</dbReference>
<dbReference type="NCBIfam" id="TIGR02937">
    <property type="entry name" value="sigma70-ECF"/>
    <property type="match status" value="1"/>
</dbReference>
<evidence type="ECO:0000313" key="8">
    <source>
        <dbReference type="Proteomes" id="UP000018890"/>
    </source>
</evidence>
<evidence type="ECO:0000256" key="1">
    <source>
        <dbReference type="ARBA" id="ARBA00010641"/>
    </source>
</evidence>
<dbReference type="GO" id="GO:0003677">
    <property type="term" value="F:DNA binding"/>
    <property type="evidence" value="ECO:0007669"/>
    <property type="project" value="InterPro"/>
</dbReference>
<dbReference type="InterPro" id="IPR036388">
    <property type="entry name" value="WH-like_DNA-bd_sf"/>
</dbReference>
<keyword evidence="8" id="KW-1185">Reference proteome</keyword>
<dbReference type="SUPFAM" id="SSF88946">
    <property type="entry name" value="Sigma2 domain of RNA polymerase sigma factors"/>
    <property type="match status" value="1"/>
</dbReference>
<dbReference type="Pfam" id="PF04542">
    <property type="entry name" value="Sigma70_r2"/>
    <property type="match status" value="1"/>
</dbReference>
<sequence>MKQINEVKKAKKGNVTSFEKLILMQKVTMYRVAKSILARDEDCADAMQETILKAFQSIHTLREPAYFKTWLIRILINECNQCIRNRKNLIPFEDLIEPYASDSGYEKIEVEQMLASLPEEQRQLLKLFHIEDISVSDLALIYDEPENTVKTKLRRAREKMRVILEKQDKEVSGWKNGNKS</sequence>
<dbReference type="OrthoDB" id="9782703at2"/>
<dbReference type="EMBL" id="BAUT01000007">
    <property type="protein sequence ID" value="GAE25224.1"/>
    <property type="molecule type" value="Genomic_DNA"/>
</dbReference>
<keyword evidence="3" id="KW-0731">Sigma factor</keyword>
<evidence type="ECO:0000259" key="5">
    <source>
        <dbReference type="Pfam" id="PF04542"/>
    </source>
</evidence>
<gene>
    <name evidence="7" type="ORF">JCM9140_1204</name>
</gene>
<feature type="domain" description="RNA polymerase sigma factor 70 region 4 type 2" evidence="6">
    <location>
        <begin position="109"/>
        <end position="160"/>
    </location>
</feature>
<dbReference type="PANTHER" id="PTHR43133">
    <property type="entry name" value="RNA POLYMERASE ECF-TYPE SIGMA FACTO"/>
    <property type="match status" value="1"/>
</dbReference>
<evidence type="ECO:0000256" key="4">
    <source>
        <dbReference type="ARBA" id="ARBA00023163"/>
    </source>
</evidence>